<gene>
    <name evidence="1" type="ORF">WP8W18C01_38030</name>
</gene>
<evidence type="ECO:0000313" key="2">
    <source>
        <dbReference type="Proteomes" id="UP000515680"/>
    </source>
</evidence>
<proteinExistence type="predicted"/>
<organism evidence="1 2">
    <name type="scientific">Pseudomonas putida</name>
    <name type="common">Arthrobacter siderocapsulatus</name>
    <dbReference type="NCBI Taxonomy" id="303"/>
    <lineage>
        <taxon>Bacteria</taxon>
        <taxon>Pseudomonadati</taxon>
        <taxon>Pseudomonadota</taxon>
        <taxon>Gammaproteobacteria</taxon>
        <taxon>Pseudomonadales</taxon>
        <taxon>Pseudomonadaceae</taxon>
        <taxon>Pseudomonas</taxon>
    </lineage>
</organism>
<sequence>MQQVLSQWENLDRQGMMLVCPFTSITALCGYELPVIQQWIDRHWVLSTSLVNPSDIEKQRKSYRRMNRDGHLFSGMPEELGIVLDVPPQNILRAAAAPMMTRTRINQQKFILANNGLFSVEGPDITSQTDASFNVVTPKTLMKSTRWQHNEVLIMGKPNQHVHGVVTQRVIAKDIVVLSKDTQSEFSHENRKLWLGFHTANYFRGPYAPARR</sequence>
<evidence type="ECO:0000313" key="1">
    <source>
        <dbReference type="EMBL" id="BBT41462.1"/>
    </source>
</evidence>
<dbReference type="AlphaFoldDB" id="A0A6S5TY73"/>
<protein>
    <submittedName>
        <fullName evidence="1">Uncharacterized protein</fullName>
    </submittedName>
</protein>
<reference evidence="1 2" key="1">
    <citation type="submission" date="2019-12" db="EMBL/GenBank/DDBJ databases">
        <title>complete genome sequences of Pseudomonas putida str. WP8-W18-CRE-01 isolated from wastewater treatment plant effluent.</title>
        <authorList>
            <person name="Sekizuka T."/>
            <person name="Itokawa K."/>
            <person name="Yatsu K."/>
            <person name="Inamine Y."/>
            <person name="Kuroda M."/>
        </authorList>
    </citation>
    <scope>NUCLEOTIDE SEQUENCE [LARGE SCALE GENOMIC DNA]</scope>
    <source>
        <strain evidence="1 2">WP8-W18-CRE-01</strain>
    </source>
</reference>
<name>A0A6S5TY73_PSEPU</name>
<dbReference type="EMBL" id="AP022227">
    <property type="protein sequence ID" value="BBT41462.1"/>
    <property type="molecule type" value="Genomic_DNA"/>
</dbReference>
<accession>A0A6S5TY73</accession>
<dbReference type="Proteomes" id="UP000515680">
    <property type="component" value="Chromosome"/>
</dbReference>